<name>A0A6B8WB39_9CORY</name>
<evidence type="ECO:0000313" key="2">
    <source>
        <dbReference type="EMBL" id="QGU07230.1"/>
    </source>
</evidence>
<keyword evidence="1" id="KW-0812">Transmembrane</keyword>
<keyword evidence="1" id="KW-1133">Transmembrane helix</keyword>
<sequence length="235" mass="26183">MFLLSYLLLLSTIASLPEWKNTGFFRRQVEDNAQESAKRLKLLQESMRLKSLPVLHLSRRSTVFGLLGYVIYAMLFSLGLQISVGAFAAEAGYGDVFNSGKQVFWFILFAVTANLISSGVGSVAMRLLHLQSHGGVLMLGSAVLIAIGAFYVFTGEGWWLAISVAIVVGIFLAWWIILYNRGRGVLMDGDVRPCRFLINPPRYLIARRYETMRHTIHPGEDNSSFGAETAEQVDQ</sequence>
<feature type="transmembrane region" description="Helical" evidence="1">
    <location>
        <begin position="63"/>
        <end position="83"/>
    </location>
</feature>
<dbReference type="AlphaFoldDB" id="A0A6B8WB39"/>
<evidence type="ECO:0000256" key="1">
    <source>
        <dbReference type="SAM" id="Phobius"/>
    </source>
</evidence>
<keyword evidence="1" id="KW-0472">Membrane</keyword>
<dbReference type="EMBL" id="CP046455">
    <property type="protein sequence ID" value="QGU07230.1"/>
    <property type="molecule type" value="Genomic_DNA"/>
</dbReference>
<feature type="transmembrane region" description="Helical" evidence="1">
    <location>
        <begin position="136"/>
        <end position="153"/>
    </location>
</feature>
<evidence type="ECO:0000313" key="3">
    <source>
        <dbReference type="Proteomes" id="UP000424462"/>
    </source>
</evidence>
<organism evidence="2 3">
    <name type="scientific">Corynebacterium occultum</name>
    <dbReference type="NCBI Taxonomy" id="2675219"/>
    <lineage>
        <taxon>Bacteria</taxon>
        <taxon>Bacillati</taxon>
        <taxon>Actinomycetota</taxon>
        <taxon>Actinomycetes</taxon>
        <taxon>Mycobacteriales</taxon>
        <taxon>Corynebacteriaceae</taxon>
        <taxon>Corynebacterium</taxon>
    </lineage>
</organism>
<dbReference type="RefSeq" id="WP_156230743.1">
    <property type="nucleotide sequence ID" value="NZ_CP046455.1"/>
</dbReference>
<proteinExistence type="predicted"/>
<dbReference type="KEGG" id="cok:COCCU_06460"/>
<feature type="transmembrane region" description="Helical" evidence="1">
    <location>
        <begin position="103"/>
        <end position="124"/>
    </location>
</feature>
<gene>
    <name evidence="2" type="ORF">COCCU_06460</name>
</gene>
<keyword evidence="3" id="KW-1185">Reference proteome</keyword>
<protein>
    <submittedName>
        <fullName evidence="2">Uncharacterized protein</fullName>
    </submittedName>
</protein>
<feature type="transmembrane region" description="Helical" evidence="1">
    <location>
        <begin position="159"/>
        <end position="178"/>
    </location>
</feature>
<reference evidence="2 3" key="1">
    <citation type="submission" date="2019-11" db="EMBL/GenBank/DDBJ databases">
        <title>Complete genome sequence of Corynebacterium kalinowskii 1959, a novel Corynebacterium species isolated from soil of a small paddock in Vilsendorf, Germany.</title>
        <authorList>
            <person name="Schaffert L."/>
            <person name="Ruwe M."/>
            <person name="Milse J."/>
            <person name="Hanuschka K."/>
            <person name="Ortseifen V."/>
            <person name="Droste J."/>
            <person name="Brandt D."/>
            <person name="Schlueter L."/>
            <person name="Kutter Y."/>
            <person name="Vinke S."/>
            <person name="Viehoefer P."/>
            <person name="Jacob L."/>
            <person name="Luebke N.-C."/>
            <person name="Schulte-Berndt E."/>
            <person name="Hain C."/>
            <person name="Linder M."/>
            <person name="Schmidt P."/>
            <person name="Wollenschlaeger L."/>
            <person name="Luttermann T."/>
            <person name="Thieme E."/>
            <person name="Hassa J."/>
            <person name="Haak M."/>
            <person name="Wittchen M."/>
            <person name="Mentz A."/>
            <person name="Persicke M."/>
            <person name="Busche T."/>
            <person name="Ruckert C."/>
        </authorList>
    </citation>
    <scope>NUCLEOTIDE SEQUENCE [LARGE SCALE GENOMIC DNA]</scope>
    <source>
        <strain evidence="2 3">2039</strain>
    </source>
</reference>
<dbReference type="Proteomes" id="UP000424462">
    <property type="component" value="Chromosome"/>
</dbReference>
<accession>A0A6B8WB39</accession>